<dbReference type="AlphaFoldDB" id="A0A382ZKG7"/>
<dbReference type="InterPro" id="IPR036477">
    <property type="entry name" value="Formyl_transf_N_sf"/>
</dbReference>
<dbReference type="Gene3D" id="3.40.50.170">
    <property type="entry name" value="Formyl transferase, N-terminal domain"/>
    <property type="match status" value="1"/>
</dbReference>
<accession>A0A382ZKG7</accession>
<evidence type="ECO:0008006" key="2">
    <source>
        <dbReference type="Google" id="ProtNLM"/>
    </source>
</evidence>
<feature type="non-terminal residue" evidence="1">
    <location>
        <position position="113"/>
    </location>
</feature>
<dbReference type="SUPFAM" id="SSF53328">
    <property type="entry name" value="Formyltransferase"/>
    <property type="match status" value="1"/>
</dbReference>
<sequence length="113" mass="13096">MKISLPEKKDAQFVLLGSGYDLCKIADFIIKEGFKNPIIITHQKKNQQRDNRLLMKYGHHIDVFSYAKKKKLKIFEEDNLEKDSLIKKLLESGGNVVFSHACRSIIKKKFLDS</sequence>
<proteinExistence type="predicted"/>
<gene>
    <name evidence="1" type="ORF">METZ01_LOCUS448836</name>
</gene>
<reference evidence="1" key="1">
    <citation type="submission" date="2018-05" db="EMBL/GenBank/DDBJ databases">
        <authorList>
            <person name="Lanie J.A."/>
            <person name="Ng W.-L."/>
            <person name="Kazmierczak K.M."/>
            <person name="Andrzejewski T.M."/>
            <person name="Davidsen T.M."/>
            <person name="Wayne K.J."/>
            <person name="Tettelin H."/>
            <person name="Glass J.I."/>
            <person name="Rusch D."/>
            <person name="Podicherti R."/>
            <person name="Tsui H.-C.T."/>
            <person name="Winkler M.E."/>
        </authorList>
    </citation>
    <scope>NUCLEOTIDE SEQUENCE</scope>
</reference>
<evidence type="ECO:0000313" key="1">
    <source>
        <dbReference type="EMBL" id="SVD95982.1"/>
    </source>
</evidence>
<name>A0A382ZKG7_9ZZZZ</name>
<organism evidence="1">
    <name type="scientific">marine metagenome</name>
    <dbReference type="NCBI Taxonomy" id="408172"/>
    <lineage>
        <taxon>unclassified sequences</taxon>
        <taxon>metagenomes</taxon>
        <taxon>ecological metagenomes</taxon>
    </lineage>
</organism>
<protein>
    <recommendedName>
        <fullName evidence="2">LpxI N-terminal domain-containing protein</fullName>
    </recommendedName>
</protein>
<dbReference type="EMBL" id="UINC01184665">
    <property type="protein sequence ID" value="SVD95982.1"/>
    <property type="molecule type" value="Genomic_DNA"/>
</dbReference>